<sequence>MLSDVAFQTDAITRQSLEWGGQLNRASHNASLFSLYLAIQLQPGNTPLTVAADEQPATDISAQLEKLNHYRQSPTCATDETFKTQPHYARMVESDDGAGLILWRAMHPEPLSHKDNARHIAPEILANCSYATQRRWHKQEAALYTEIQQDATRLADVVEGSGSLLV</sequence>
<accession>A0ABR8LE17</accession>
<evidence type="ECO:0000313" key="2">
    <source>
        <dbReference type="Proteomes" id="UP000624419"/>
    </source>
</evidence>
<comment type="caution">
    <text evidence="1">The sequence shown here is derived from an EMBL/GenBank/DDBJ whole genome shotgun (WGS) entry which is preliminary data.</text>
</comment>
<dbReference type="EMBL" id="JABBXD010000001">
    <property type="protein sequence ID" value="MBD3584537.1"/>
    <property type="molecule type" value="Genomic_DNA"/>
</dbReference>
<dbReference type="InterPro" id="IPR021879">
    <property type="entry name" value="VC2046_fam"/>
</dbReference>
<name>A0ABR8LE17_9ALTE</name>
<dbReference type="Proteomes" id="UP000624419">
    <property type="component" value="Unassembled WGS sequence"/>
</dbReference>
<dbReference type="RefSeq" id="WP_191021991.1">
    <property type="nucleotide sequence ID" value="NZ_JABBXD010000001.1"/>
</dbReference>
<reference evidence="1 2" key="1">
    <citation type="submission" date="2020-04" db="EMBL/GenBank/DDBJ databases">
        <title>Salinimonas sp. HHU 13199.</title>
        <authorList>
            <person name="Cui X."/>
            <person name="Zhang D."/>
        </authorList>
    </citation>
    <scope>NUCLEOTIDE SEQUENCE [LARGE SCALE GENOMIC DNA]</scope>
    <source>
        <strain evidence="1 2">HHU 13199</strain>
    </source>
</reference>
<protein>
    <submittedName>
        <fullName evidence="1">Uncharacterized protein</fullName>
    </submittedName>
</protein>
<organism evidence="1 2">
    <name type="scientific">Salinimonas profundi</name>
    <dbReference type="NCBI Taxonomy" id="2729140"/>
    <lineage>
        <taxon>Bacteria</taxon>
        <taxon>Pseudomonadati</taxon>
        <taxon>Pseudomonadota</taxon>
        <taxon>Gammaproteobacteria</taxon>
        <taxon>Alteromonadales</taxon>
        <taxon>Alteromonadaceae</taxon>
        <taxon>Alteromonas/Salinimonas group</taxon>
        <taxon>Salinimonas</taxon>
    </lineage>
</organism>
<evidence type="ECO:0000313" key="1">
    <source>
        <dbReference type="EMBL" id="MBD3584537.1"/>
    </source>
</evidence>
<gene>
    <name evidence="1" type="ORF">HHX48_02170</name>
</gene>
<proteinExistence type="predicted"/>
<dbReference type="Pfam" id="PF11993">
    <property type="entry name" value="VC2046"/>
    <property type="match status" value="1"/>
</dbReference>
<keyword evidence="2" id="KW-1185">Reference proteome</keyword>